<keyword evidence="6" id="KW-0418">Kinase</keyword>
<dbReference type="Pfam" id="PF02518">
    <property type="entry name" value="HATPase_c"/>
    <property type="match status" value="1"/>
</dbReference>
<dbReference type="PANTHER" id="PTHR43065">
    <property type="entry name" value="SENSOR HISTIDINE KINASE"/>
    <property type="match status" value="1"/>
</dbReference>
<dbReference type="Gene3D" id="3.40.50.2300">
    <property type="match status" value="1"/>
</dbReference>
<comment type="caution">
    <text evidence="13">The sequence shown here is derived from an EMBL/GenBank/DDBJ whole genome shotgun (WGS) entry which is preliminary data.</text>
</comment>
<dbReference type="SUPFAM" id="SSF109604">
    <property type="entry name" value="HD-domain/PDEase-like"/>
    <property type="match status" value="1"/>
</dbReference>
<keyword evidence="7" id="KW-0067">ATP-binding</keyword>
<evidence type="ECO:0000256" key="5">
    <source>
        <dbReference type="ARBA" id="ARBA00022741"/>
    </source>
</evidence>
<evidence type="ECO:0000259" key="11">
    <source>
        <dbReference type="PROSITE" id="PS50110"/>
    </source>
</evidence>
<dbReference type="InterPro" id="IPR036097">
    <property type="entry name" value="HisK_dim/P_sf"/>
</dbReference>
<dbReference type="InterPro" id="IPR011006">
    <property type="entry name" value="CheY-like_superfamily"/>
</dbReference>
<keyword evidence="3 9" id="KW-0597">Phosphoprotein</keyword>
<dbReference type="InterPro" id="IPR004358">
    <property type="entry name" value="Sig_transdc_His_kin-like_C"/>
</dbReference>
<evidence type="ECO:0000256" key="2">
    <source>
        <dbReference type="ARBA" id="ARBA00012438"/>
    </source>
</evidence>
<dbReference type="EMBL" id="JACNJZ010000052">
    <property type="protein sequence ID" value="MBC8316750.1"/>
    <property type="molecule type" value="Genomic_DNA"/>
</dbReference>
<dbReference type="SUPFAM" id="SSF55874">
    <property type="entry name" value="ATPase domain of HSP90 chaperone/DNA topoisomerase II/histidine kinase"/>
    <property type="match status" value="1"/>
</dbReference>
<dbReference type="PANTHER" id="PTHR43065:SF10">
    <property type="entry name" value="PEROXIDE STRESS-ACTIVATED HISTIDINE KINASE MAK3"/>
    <property type="match status" value="1"/>
</dbReference>
<dbReference type="Gene3D" id="1.10.3210.10">
    <property type="entry name" value="Hypothetical protein af1432"/>
    <property type="match status" value="1"/>
</dbReference>
<dbReference type="Pfam" id="PF08668">
    <property type="entry name" value="HDOD"/>
    <property type="match status" value="1"/>
</dbReference>
<feature type="domain" description="Response regulatory" evidence="11">
    <location>
        <begin position="792"/>
        <end position="906"/>
    </location>
</feature>
<dbReference type="InterPro" id="IPR001789">
    <property type="entry name" value="Sig_transdc_resp-reg_receiver"/>
</dbReference>
<reference evidence="13 14" key="1">
    <citation type="submission" date="2020-08" db="EMBL/GenBank/DDBJ databases">
        <title>Bridging the membrane lipid divide: bacteria of the FCB group superphylum have the potential to synthesize archaeal ether lipids.</title>
        <authorList>
            <person name="Villanueva L."/>
            <person name="Von Meijenfeldt F.A.B."/>
            <person name="Westbye A.B."/>
            <person name="Yadav S."/>
            <person name="Hopmans E.C."/>
            <person name="Dutilh B.E."/>
            <person name="Sinninghe Damste J.S."/>
        </authorList>
    </citation>
    <scope>NUCLEOTIDE SEQUENCE [LARGE SCALE GENOMIC DNA]</scope>
    <source>
        <strain evidence="13">NIOZ-UU47</strain>
    </source>
</reference>
<dbReference type="PROSITE" id="PS50109">
    <property type="entry name" value="HIS_KIN"/>
    <property type="match status" value="1"/>
</dbReference>
<dbReference type="InterPro" id="IPR003607">
    <property type="entry name" value="HD/PDEase_dom"/>
</dbReference>
<feature type="domain" description="Histidine kinase" evidence="10">
    <location>
        <begin position="552"/>
        <end position="764"/>
    </location>
</feature>
<dbReference type="Gene3D" id="1.10.287.130">
    <property type="match status" value="1"/>
</dbReference>
<evidence type="ECO:0000313" key="13">
    <source>
        <dbReference type="EMBL" id="MBC8316750.1"/>
    </source>
</evidence>
<feature type="modified residue" description="4-aspartylphosphate" evidence="9">
    <location>
        <position position="841"/>
    </location>
</feature>
<evidence type="ECO:0000256" key="9">
    <source>
        <dbReference type="PROSITE-ProRule" id="PRU00169"/>
    </source>
</evidence>
<dbReference type="PROSITE" id="PS51833">
    <property type="entry name" value="HDOD"/>
    <property type="match status" value="1"/>
</dbReference>
<evidence type="ECO:0000256" key="8">
    <source>
        <dbReference type="ARBA" id="ARBA00023012"/>
    </source>
</evidence>
<dbReference type="AlphaFoldDB" id="A0A8J6NCD3"/>
<dbReference type="InterPro" id="IPR003594">
    <property type="entry name" value="HATPase_dom"/>
</dbReference>
<evidence type="ECO:0000256" key="7">
    <source>
        <dbReference type="ARBA" id="ARBA00022840"/>
    </source>
</evidence>
<name>A0A8J6NCD3_9BACT</name>
<dbReference type="Pfam" id="PF00072">
    <property type="entry name" value="Response_reg"/>
    <property type="match status" value="1"/>
</dbReference>
<dbReference type="SMART" id="SM00388">
    <property type="entry name" value="HisKA"/>
    <property type="match status" value="1"/>
</dbReference>
<dbReference type="InterPro" id="IPR003661">
    <property type="entry name" value="HisK_dim/P_dom"/>
</dbReference>
<dbReference type="Pfam" id="PF00512">
    <property type="entry name" value="HisKA"/>
    <property type="match status" value="1"/>
</dbReference>
<keyword evidence="4" id="KW-0808">Transferase</keyword>
<evidence type="ECO:0000313" key="14">
    <source>
        <dbReference type="Proteomes" id="UP000614424"/>
    </source>
</evidence>
<dbReference type="InterPro" id="IPR036890">
    <property type="entry name" value="HATPase_C_sf"/>
</dbReference>
<keyword evidence="8" id="KW-0902">Two-component regulatory system</keyword>
<feature type="domain" description="HDOD" evidence="12">
    <location>
        <begin position="15"/>
        <end position="217"/>
    </location>
</feature>
<evidence type="ECO:0000256" key="1">
    <source>
        <dbReference type="ARBA" id="ARBA00000085"/>
    </source>
</evidence>
<gene>
    <name evidence="13" type="ORF">H8E41_02520</name>
</gene>
<evidence type="ECO:0000256" key="3">
    <source>
        <dbReference type="ARBA" id="ARBA00022553"/>
    </source>
</evidence>
<evidence type="ECO:0000256" key="6">
    <source>
        <dbReference type="ARBA" id="ARBA00022777"/>
    </source>
</evidence>
<dbReference type="SMART" id="SM00471">
    <property type="entry name" value="HDc"/>
    <property type="match status" value="1"/>
</dbReference>
<keyword evidence="5" id="KW-0547">Nucleotide-binding</keyword>
<dbReference type="Gene3D" id="3.30.565.10">
    <property type="entry name" value="Histidine kinase-like ATPase, C-terminal domain"/>
    <property type="match status" value="1"/>
</dbReference>
<dbReference type="InterPro" id="IPR013976">
    <property type="entry name" value="HDOD"/>
</dbReference>
<dbReference type="EC" id="2.7.13.3" evidence="2"/>
<dbReference type="SUPFAM" id="SSF52172">
    <property type="entry name" value="CheY-like"/>
    <property type="match status" value="1"/>
</dbReference>
<sequence>MSQNNLENIIDIARLPTLPAVAMEAIRLMDGDAATFGSIADLIKNDQVLAGKILNYANSVYVGARQEITTVPQAISAAGFNAVRSLTLSVSIFDCFAEELSSQRASLVNFWLHSIGVAATAEALARKLDFPFHDEAYLAGLMHDLGKLVCFIQFPDSFTQVCEELERQGSYSSKGSLPLEIEQMLMGVSHIDTGTLIGERYNFPDFLNRAMWLHHQPVVEAITPDLEDLPQLIRFADVLCVTHHVGSSYFLSSTPINHENYHFSLENLVRLHNLTAEDVDGIMTEVHRRVEEVSRVIGFWDEDSYHKLVSSANVSLGSMSMELDQGNRELTETNQVLEATCNMNNKLNPGQTLKEASKVVVDAVCEAFDVSRCLCLIRDVDDGNFVGCSIDGNSYHDFELPIRLADMPNGHINVKIDIEAEAASQLGLATHDLLHGKIQDSKIIKMVTGSRFMATFFMAGKDSRWRKEQLLGELVVDFSSGPDFVSHNMKGLSGNFESMASSIGTAIERILLEIDLTRQAKKLAETSRKMEENQRQLFQSHRLATVGRLAAGAAHEINNPLTIISLNLQLIKRLLNGVPDNVSLLERVKIIADQEHRISQIIQDLMGFARPSEPKFDPIDLAALVDKVFKLFHTRVEAKRLEVVINIPPDFPRVLIDSQQIEQVFMNLFLNAYHAMPDGGTLTVDGRQAGEYVDVVVSDTGSGISKENLSKVFDPFFTTKMEGEGMGLGLAVCHSIVEHNRGNMKVSSEVGKGSSFVVSLPMDKSSRLRELKSILKTKKKEQEVSVGQERPRLLVIDDERVLNDILQETLRAADYQVEGAYDGVEGIEKLRYRKFDLVLLDIRMPRKDGLDVLKFVRREYPDVKVIIITGLASLPEIKETVKLGAFACLKKPFLLERVLETIEKALAGEKSEGAQ</sequence>
<dbReference type="CDD" id="cd00077">
    <property type="entry name" value="HDc"/>
    <property type="match status" value="1"/>
</dbReference>
<dbReference type="CDD" id="cd00082">
    <property type="entry name" value="HisKA"/>
    <property type="match status" value="1"/>
</dbReference>
<evidence type="ECO:0000259" key="10">
    <source>
        <dbReference type="PROSITE" id="PS50109"/>
    </source>
</evidence>
<dbReference type="SMART" id="SM00387">
    <property type="entry name" value="HATPase_c"/>
    <property type="match status" value="1"/>
</dbReference>
<dbReference type="SUPFAM" id="SSF47384">
    <property type="entry name" value="Homodimeric domain of signal transducing histidine kinase"/>
    <property type="match status" value="1"/>
</dbReference>
<comment type="catalytic activity">
    <reaction evidence="1">
        <text>ATP + protein L-histidine = ADP + protein N-phospho-L-histidine.</text>
        <dbReference type="EC" id="2.7.13.3"/>
    </reaction>
</comment>
<dbReference type="InterPro" id="IPR005467">
    <property type="entry name" value="His_kinase_dom"/>
</dbReference>
<organism evidence="13 14">
    <name type="scientific">Candidatus Desulfobia pelagia</name>
    <dbReference type="NCBI Taxonomy" id="2841692"/>
    <lineage>
        <taxon>Bacteria</taxon>
        <taxon>Pseudomonadati</taxon>
        <taxon>Thermodesulfobacteriota</taxon>
        <taxon>Desulfobulbia</taxon>
        <taxon>Desulfobulbales</taxon>
        <taxon>Desulfobulbaceae</taxon>
        <taxon>Candidatus Desulfobia</taxon>
    </lineage>
</organism>
<dbReference type="Proteomes" id="UP000614424">
    <property type="component" value="Unassembled WGS sequence"/>
</dbReference>
<evidence type="ECO:0000256" key="4">
    <source>
        <dbReference type="ARBA" id="ARBA00022679"/>
    </source>
</evidence>
<dbReference type="PROSITE" id="PS50110">
    <property type="entry name" value="RESPONSE_REGULATORY"/>
    <property type="match status" value="1"/>
</dbReference>
<dbReference type="SMART" id="SM00448">
    <property type="entry name" value="REC"/>
    <property type="match status" value="1"/>
</dbReference>
<dbReference type="PRINTS" id="PR00344">
    <property type="entry name" value="BCTRLSENSOR"/>
</dbReference>
<dbReference type="GO" id="GO:0005524">
    <property type="term" value="F:ATP binding"/>
    <property type="evidence" value="ECO:0007669"/>
    <property type="project" value="UniProtKB-KW"/>
</dbReference>
<dbReference type="GO" id="GO:0000155">
    <property type="term" value="F:phosphorelay sensor kinase activity"/>
    <property type="evidence" value="ECO:0007669"/>
    <property type="project" value="InterPro"/>
</dbReference>
<evidence type="ECO:0000259" key="12">
    <source>
        <dbReference type="PROSITE" id="PS51833"/>
    </source>
</evidence>
<proteinExistence type="predicted"/>
<protein>
    <recommendedName>
        <fullName evidence="2">histidine kinase</fullName>
        <ecNumber evidence="2">2.7.13.3</ecNumber>
    </recommendedName>
</protein>
<accession>A0A8J6NCD3</accession>